<dbReference type="Proteomes" id="UP000295689">
    <property type="component" value="Unassembled WGS sequence"/>
</dbReference>
<dbReference type="GO" id="GO:0016779">
    <property type="term" value="F:nucleotidyltransferase activity"/>
    <property type="evidence" value="ECO:0007669"/>
    <property type="project" value="UniProtKB-KW"/>
</dbReference>
<organism evidence="2 3">
    <name type="scientific">Mesobacillus foraminis</name>
    <dbReference type="NCBI Taxonomy" id="279826"/>
    <lineage>
        <taxon>Bacteria</taxon>
        <taxon>Bacillati</taxon>
        <taxon>Bacillota</taxon>
        <taxon>Bacilli</taxon>
        <taxon>Bacillales</taxon>
        <taxon>Bacillaceae</taxon>
        <taxon>Mesobacillus</taxon>
    </lineage>
</organism>
<reference evidence="2 3" key="1">
    <citation type="journal article" date="2015" name="Stand. Genomic Sci.">
        <title>Genomic Encyclopedia of Bacterial and Archaeal Type Strains, Phase III: the genomes of soil and plant-associated and newly described type strains.</title>
        <authorList>
            <person name="Whitman W.B."/>
            <person name="Woyke T."/>
            <person name="Klenk H.P."/>
            <person name="Zhou Y."/>
            <person name="Lilburn T.G."/>
            <person name="Beck B.J."/>
            <person name="De Vos P."/>
            <person name="Vandamme P."/>
            <person name="Eisen J.A."/>
            <person name="Garrity G."/>
            <person name="Hugenholtz P."/>
            <person name="Kyrpides N.C."/>
        </authorList>
    </citation>
    <scope>NUCLEOTIDE SEQUENCE [LARGE SCALE GENOMIC DNA]</scope>
    <source>
        <strain evidence="2 3">CV53</strain>
    </source>
</reference>
<accession>A0A4R2BDP9</accession>
<keyword evidence="2" id="KW-0808">Transferase</keyword>
<gene>
    <name evidence="2" type="ORF">EV146_107215</name>
</gene>
<dbReference type="EMBL" id="SLVV01000007">
    <property type="protein sequence ID" value="TCN24515.1"/>
    <property type="molecule type" value="Genomic_DNA"/>
</dbReference>
<dbReference type="PANTHER" id="PTHR43777">
    <property type="entry name" value="MOLYBDENUM COFACTOR CYTIDYLYLTRANSFERASE"/>
    <property type="match status" value="1"/>
</dbReference>
<dbReference type="PANTHER" id="PTHR43777:SF1">
    <property type="entry name" value="MOLYBDENUM COFACTOR CYTIDYLYLTRANSFERASE"/>
    <property type="match status" value="1"/>
</dbReference>
<evidence type="ECO:0000313" key="3">
    <source>
        <dbReference type="Proteomes" id="UP000295689"/>
    </source>
</evidence>
<feature type="domain" description="MobA-like NTP transferase" evidence="1">
    <location>
        <begin position="1"/>
        <end position="156"/>
    </location>
</feature>
<name>A0A4R2BDP9_9BACI</name>
<dbReference type="InterPro" id="IPR025877">
    <property type="entry name" value="MobA-like_NTP_Trfase"/>
</dbReference>
<dbReference type="CDD" id="cd04182">
    <property type="entry name" value="GT_2_like_f"/>
    <property type="match status" value="1"/>
</dbReference>
<keyword evidence="3" id="KW-1185">Reference proteome</keyword>
<dbReference type="Gene3D" id="3.90.550.10">
    <property type="entry name" value="Spore Coat Polysaccharide Biosynthesis Protein SpsA, Chain A"/>
    <property type="match status" value="1"/>
</dbReference>
<sequence>MGRNKLGMRVGGGTIGGMAFHAAFQSNLDQIIVVTQKGDTLGWMEPPICPSSRWTQAECEEAAAGQAYSLRRGVQAAIECKSDGIVVLLADQPFVQSAMINHLLSIFRTIMEDGEEVGVIASRHEGRQQPPLLFSESQFSKLLKLRGDTGARKIIQGMPKNLCRSIDYQDWRPFYDIDTEDDYLWIMGNKH</sequence>
<keyword evidence="2" id="KW-0548">Nucleotidyltransferase</keyword>
<dbReference type="InterPro" id="IPR029044">
    <property type="entry name" value="Nucleotide-diphossugar_trans"/>
</dbReference>
<protein>
    <submittedName>
        <fullName evidence="2">Molybdenum cofactor cytidylyltransferase</fullName>
    </submittedName>
</protein>
<dbReference type="SUPFAM" id="SSF53448">
    <property type="entry name" value="Nucleotide-diphospho-sugar transferases"/>
    <property type="match status" value="1"/>
</dbReference>
<proteinExistence type="predicted"/>
<dbReference type="AlphaFoldDB" id="A0A4R2BDP9"/>
<comment type="caution">
    <text evidence="2">The sequence shown here is derived from an EMBL/GenBank/DDBJ whole genome shotgun (WGS) entry which is preliminary data.</text>
</comment>
<evidence type="ECO:0000259" key="1">
    <source>
        <dbReference type="Pfam" id="PF12804"/>
    </source>
</evidence>
<evidence type="ECO:0000313" key="2">
    <source>
        <dbReference type="EMBL" id="TCN24515.1"/>
    </source>
</evidence>
<dbReference type="Pfam" id="PF12804">
    <property type="entry name" value="NTP_transf_3"/>
    <property type="match status" value="1"/>
</dbReference>